<dbReference type="EMBL" id="JABKAU010000075">
    <property type="protein sequence ID" value="NVO33475.1"/>
    <property type="molecule type" value="Genomic_DNA"/>
</dbReference>
<dbReference type="RefSeq" id="WP_176910281.1">
    <property type="nucleotide sequence ID" value="NZ_JABKAU010000075.1"/>
</dbReference>
<gene>
    <name evidence="1" type="ORF">HW554_19925</name>
</gene>
<accession>A0A7Y7PSZ5</accession>
<dbReference type="AlphaFoldDB" id="A0A7Y7PSZ5"/>
<keyword evidence="2" id="KW-1185">Reference proteome</keyword>
<protein>
    <submittedName>
        <fullName evidence="1">Uncharacterized protein</fullName>
    </submittedName>
</protein>
<sequence length="170" mass="18432">MNMLSTLGLATMQPTAPVSSLALSARPVPSRTRRLANLLIAPRLRPSEHPDPAVQHQAAGLITLLSAGIVMVDSSTRQLEKMGLFKFAAIQALKMLMKQADKLLSATQDKFDAEDSDATNYVCQALELVTARFCQLTPAQMDASLRHMDEMIRLNLAYVPAPTPTAATLT</sequence>
<organism evidence="1 2">
    <name type="scientific">Hymenobacter lapidiphilus</name>
    <dbReference type="NCBI Taxonomy" id="2608003"/>
    <lineage>
        <taxon>Bacteria</taxon>
        <taxon>Pseudomonadati</taxon>
        <taxon>Bacteroidota</taxon>
        <taxon>Cytophagia</taxon>
        <taxon>Cytophagales</taxon>
        <taxon>Hymenobacteraceae</taxon>
        <taxon>Hymenobacter</taxon>
    </lineage>
</organism>
<evidence type="ECO:0000313" key="1">
    <source>
        <dbReference type="EMBL" id="NVO33475.1"/>
    </source>
</evidence>
<evidence type="ECO:0000313" key="2">
    <source>
        <dbReference type="Proteomes" id="UP000565521"/>
    </source>
</evidence>
<comment type="caution">
    <text evidence="1">The sequence shown here is derived from an EMBL/GenBank/DDBJ whole genome shotgun (WGS) entry which is preliminary data.</text>
</comment>
<dbReference type="Proteomes" id="UP000565521">
    <property type="component" value="Unassembled WGS sequence"/>
</dbReference>
<reference evidence="1 2" key="1">
    <citation type="submission" date="2020-05" db="EMBL/GenBank/DDBJ databases">
        <title>Hymenobacter terrestris sp. nov. and Hymenobacter lapidiphilus sp. nov., isolated from regoliths in Antarctica.</title>
        <authorList>
            <person name="Sedlacek I."/>
            <person name="Pantucek R."/>
            <person name="Zeman M."/>
            <person name="Holochova P."/>
            <person name="Kralova S."/>
            <person name="Stankova E."/>
            <person name="Sedo O."/>
            <person name="Micenkova L."/>
            <person name="Svec P."/>
            <person name="Gupta V."/>
            <person name="Sood U."/>
            <person name="Korpole U.S."/>
            <person name="Lal R."/>
        </authorList>
    </citation>
    <scope>NUCLEOTIDE SEQUENCE [LARGE SCALE GENOMIC DNA]</scope>
    <source>
        <strain evidence="1 2">P5342</strain>
    </source>
</reference>
<name>A0A7Y7PSZ5_9BACT</name>
<proteinExistence type="predicted"/>